<name>F5XHU5_MICPN</name>
<dbReference type="InterPro" id="IPR050679">
    <property type="entry name" value="Bact_HTH_transcr_reg"/>
</dbReference>
<dbReference type="GO" id="GO:0003700">
    <property type="term" value="F:DNA-binding transcription factor activity"/>
    <property type="evidence" value="ECO:0007669"/>
    <property type="project" value="InterPro"/>
</dbReference>
<evidence type="ECO:0000256" key="1">
    <source>
        <dbReference type="ARBA" id="ARBA00023015"/>
    </source>
</evidence>
<evidence type="ECO:0000313" key="6">
    <source>
        <dbReference type="Proteomes" id="UP000007947"/>
    </source>
</evidence>
<dbReference type="OrthoDB" id="4307011at2"/>
<organism evidence="5 6">
    <name type="scientific">Microlunatus phosphovorus (strain ATCC 700054 / DSM 10555 / JCM 9379 / NBRC 101784 / NCIMB 13414 / VKM Ac-1990 / NM-1)</name>
    <dbReference type="NCBI Taxonomy" id="1032480"/>
    <lineage>
        <taxon>Bacteria</taxon>
        <taxon>Bacillati</taxon>
        <taxon>Actinomycetota</taxon>
        <taxon>Actinomycetes</taxon>
        <taxon>Propionibacteriales</taxon>
        <taxon>Propionibacteriaceae</taxon>
        <taxon>Microlunatus</taxon>
    </lineage>
</organism>
<feature type="domain" description="HTH gntR-type" evidence="4">
    <location>
        <begin position="5"/>
        <end position="73"/>
    </location>
</feature>
<gene>
    <name evidence="5" type="ordered locus">MLP_02260</name>
</gene>
<protein>
    <submittedName>
        <fullName evidence="5">Putative GntR family transcriptional regulator</fullName>
    </submittedName>
</protein>
<keyword evidence="2" id="KW-0238">DNA-binding</keyword>
<dbReference type="HOGENOM" id="CLU_063236_2_2_11"/>
<evidence type="ECO:0000256" key="3">
    <source>
        <dbReference type="ARBA" id="ARBA00023163"/>
    </source>
</evidence>
<keyword evidence="6" id="KW-1185">Reference proteome</keyword>
<dbReference type="SUPFAM" id="SSF64288">
    <property type="entry name" value="Chorismate lyase-like"/>
    <property type="match status" value="1"/>
</dbReference>
<proteinExistence type="predicted"/>
<dbReference type="SUPFAM" id="SSF46785">
    <property type="entry name" value="Winged helix' DNA-binding domain"/>
    <property type="match status" value="1"/>
</dbReference>
<dbReference type="Proteomes" id="UP000007947">
    <property type="component" value="Chromosome"/>
</dbReference>
<evidence type="ECO:0000313" key="5">
    <source>
        <dbReference type="EMBL" id="BAK33240.1"/>
    </source>
</evidence>
<dbReference type="STRING" id="1032480.MLP_02260"/>
<dbReference type="EMBL" id="AP012204">
    <property type="protein sequence ID" value="BAK33240.1"/>
    <property type="molecule type" value="Genomic_DNA"/>
</dbReference>
<dbReference type="RefSeq" id="WP_013861129.1">
    <property type="nucleotide sequence ID" value="NC_015635.1"/>
</dbReference>
<keyword evidence="3" id="KW-0804">Transcription</keyword>
<dbReference type="PANTHER" id="PTHR44846:SF1">
    <property type="entry name" value="MANNOSYL-D-GLYCERATE TRANSPORT_METABOLISM SYSTEM REPRESSOR MNGR-RELATED"/>
    <property type="match status" value="1"/>
</dbReference>
<dbReference type="InterPro" id="IPR036390">
    <property type="entry name" value="WH_DNA-bd_sf"/>
</dbReference>
<dbReference type="AlphaFoldDB" id="F5XHU5"/>
<dbReference type="InterPro" id="IPR000524">
    <property type="entry name" value="Tscrpt_reg_HTH_GntR"/>
</dbReference>
<dbReference type="InterPro" id="IPR028978">
    <property type="entry name" value="Chorismate_lyase_/UTRA_dom_sf"/>
</dbReference>
<dbReference type="SMART" id="SM00345">
    <property type="entry name" value="HTH_GNTR"/>
    <property type="match status" value="1"/>
</dbReference>
<sequence length="255" mass="28091">MAASQPLYSQLYDVLAERIRSGDWEEGKQLPSEKALVAEFGTSRGPVRQALAKLRTEGLVVGGRGAPPRVQRAVRSQSFDTFISFTEWVEELGRTPGAKVIELTQRLADERLARDLDIAVESPVVAVVRLRLVDGEPVMFERSVYVIDAGRHLLRVDLEAESIYQTLRNQGIFPTRAHNVIDAVGAGEIEARWLEVKPGSPLLRVRRTTLDQHGTVLDIADNRYLPNKANFAVDNSTLNPTPLTRIAVDDAGSGG</sequence>
<dbReference type="Gene3D" id="3.40.1410.10">
    <property type="entry name" value="Chorismate lyase-like"/>
    <property type="match status" value="1"/>
</dbReference>
<dbReference type="InterPro" id="IPR036388">
    <property type="entry name" value="WH-like_DNA-bd_sf"/>
</dbReference>
<dbReference type="PROSITE" id="PS50949">
    <property type="entry name" value="HTH_GNTR"/>
    <property type="match status" value="1"/>
</dbReference>
<dbReference type="Pfam" id="PF00392">
    <property type="entry name" value="GntR"/>
    <property type="match status" value="1"/>
</dbReference>
<evidence type="ECO:0000256" key="2">
    <source>
        <dbReference type="ARBA" id="ARBA00023125"/>
    </source>
</evidence>
<dbReference type="CDD" id="cd07377">
    <property type="entry name" value="WHTH_GntR"/>
    <property type="match status" value="1"/>
</dbReference>
<dbReference type="Gene3D" id="1.10.10.10">
    <property type="entry name" value="Winged helix-like DNA-binding domain superfamily/Winged helix DNA-binding domain"/>
    <property type="match status" value="1"/>
</dbReference>
<accession>F5XHU5</accession>
<dbReference type="Pfam" id="PF07702">
    <property type="entry name" value="UTRA"/>
    <property type="match status" value="1"/>
</dbReference>
<dbReference type="GO" id="GO:0045892">
    <property type="term" value="P:negative regulation of DNA-templated transcription"/>
    <property type="evidence" value="ECO:0007669"/>
    <property type="project" value="TreeGrafter"/>
</dbReference>
<dbReference type="SMART" id="SM00866">
    <property type="entry name" value="UTRA"/>
    <property type="match status" value="1"/>
</dbReference>
<reference evidence="5 6" key="1">
    <citation type="submission" date="2011-05" db="EMBL/GenBank/DDBJ databases">
        <title>Whole genome sequence of Microlunatus phosphovorus NM-1.</title>
        <authorList>
            <person name="Hosoyama A."/>
            <person name="Sasaki K."/>
            <person name="Harada T."/>
            <person name="Igarashi R."/>
            <person name="Kawakoshi A."/>
            <person name="Sasagawa M."/>
            <person name="Fukada J."/>
            <person name="Nakamura S."/>
            <person name="Katano Y."/>
            <person name="Hanada S."/>
            <person name="Kamagata Y."/>
            <person name="Nakamura N."/>
            <person name="Yamazaki S."/>
            <person name="Fujita N."/>
        </authorList>
    </citation>
    <scope>NUCLEOTIDE SEQUENCE [LARGE SCALE GENOMIC DNA]</scope>
    <source>
        <strain evidence="6">ATCC 700054 / DSM 10555 / JCM 9379 / NBRC 101784 / NCIMB 13414 / VKM Ac-1990 / NM-1</strain>
    </source>
</reference>
<dbReference type="GO" id="GO:0003677">
    <property type="term" value="F:DNA binding"/>
    <property type="evidence" value="ECO:0007669"/>
    <property type="project" value="UniProtKB-KW"/>
</dbReference>
<keyword evidence="1" id="KW-0805">Transcription regulation</keyword>
<dbReference type="PRINTS" id="PR00035">
    <property type="entry name" value="HTHGNTR"/>
</dbReference>
<dbReference type="PANTHER" id="PTHR44846">
    <property type="entry name" value="MANNOSYL-D-GLYCERATE TRANSPORT/METABOLISM SYSTEM REPRESSOR MNGR-RELATED"/>
    <property type="match status" value="1"/>
</dbReference>
<dbReference type="KEGG" id="mph:MLP_02260"/>
<dbReference type="eggNOG" id="COG2188">
    <property type="taxonomic scope" value="Bacteria"/>
</dbReference>
<dbReference type="InterPro" id="IPR011663">
    <property type="entry name" value="UTRA"/>
</dbReference>
<evidence type="ECO:0000259" key="4">
    <source>
        <dbReference type="PROSITE" id="PS50949"/>
    </source>
</evidence>